<protein>
    <recommendedName>
        <fullName evidence="1">N-acetyltransferase domain-containing protein</fullName>
    </recommendedName>
</protein>
<dbReference type="Proteomes" id="UP000663870">
    <property type="component" value="Unassembled WGS sequence"/>
</dbReference>
<dbReference type="Pfam" id="PF00583">
    <property type="entry name" value="Acetyltransf_1"/>
    <property type="match status" value="1"/>
</dbReference>
<evidence type="ECO:0000313" key="2">
    <source>
        <dbReference type="EMBL" id="CAF1162498.1"/>
    </source>
</evidence>
<name>A0A814TLK8_9BILA</name>
<dbReference type="GO" id="GO:0016747">
    <property type="term" value="F:acyltransferase activity, transferring groups other than amino-acyl groups"/>
    <property type="evidence" value="ECO:0007669"/>
    <property type="project" value="InterPro"/>
</dbReference>
<evidence type="ECO:0000313" key="3">
    <source>
        <dbReference type="EMBL" id="CAF1413362.1"/>
    </source>
</evidence>
<dbReference type="AlphaFoldDB" id="A0A814TLK8"/>
<keyword evidence="5" id="KW-1185">Reference proteome</keyword>
<proteinExistence type="predicted"/>
<gene>
    <name evidence="3" type="ORF">JXQ802_LOCUS35410</name>
    <name evidence="2" type="ORF">PYM288_LOCUS22820</name>
</gene>
<evidence type="ECO:0000259" key="1">
    <source>
        <dbReference type="PROSITE" id="PS51186"/>
    </source>
</evidence>
<evidence type="ECO:0000313" key="5">
    <source>
        <dbReference type="Proteomes" id="UP000663870"/>
    </source>
</evidence>
<feature type="domain" description="N-acetyltransferase" evidence="1">
    <location>
        <begin position="33"/>
        <end position="199"/>
    </location>
</feature>
<dbReference type="SUPFAM" id="SSF55729">
    <property type="entry name" value="Acyl-CoA N-acyltransferases (Nat)"/>
    <property type="match status" value="1"/>
</dbReference>
<dbReference type="EMBL" id="CAJNOH010001006">
    <property type="protein sequence ID" value="CAF1162498.1"/>
    <property type="molecule type" value="Genomic_DNA"/>
</dbReference>
<sequence length="206" mass="24275">MQTDLLTLDQITQNPTLVTQAIHLDKTTGSEKIFFRPLLRNDIPALKQFLECLSERTRRFATYPSYDLQCAQTYCDEINQNETLRMVAITDNGKIIALFEFNFYLVEFDIKRYRKYDIELNQDSDIQFAPCIIDEYQNQHLGSKLLHLMIDLAKRLGKKRIIAWAGVLTDNEQAIRFYEKNNFQIFREKYIAEDGYECYDGILQLS</sequence>
<dbReference type="InterPro" id="IPR000182">
    <property type="entry name" value="GNAT_dom"/>
</dbReference>
<dbReference type="InterPro" id="IPR016181">
    <property type="entry name" value="Acyl_CoA_acyltransferase"/>
</dbReference>
<dbReference type="EMBL" id="CAJNOL010001745">
    <property type="protein sequence ID" value="CAF1413362.1"/>
    <property type="molecule type" value="Genomic_DNA"/>
</dbReference>
<comment type="caution">
    <text evidence="2">The sequence shown here is derived from an EMBL/GenBank/DDBJ whole genome shotgun (WGS) entry which is preliminary data.</text>
</comment>
<dbReference type="Proteomes" id="UP000663854">
    <property type="component" value="Unassembled WGS sequence"/>
</dbReference>
<dbReference type="PROSITE" id="PS51186">
    <property type="entry name" value="GNAT"/>
    <property type="match status" value="1"/>
</dbReference>
<dbReference type="Gene3D" id="3.40.630.30">
    <property type="match status" value="1"/>
</dbReference>
<evidence type="ECO:0000313" key="4">
    <source>
        <dbReference type="Proteomes" id="UP000663854"/>
    </source>
</evidence>
<accession>A0A814TLK8</accession>
<reference evidence="2" key="1">
    <citation type="submission" date="2021-02" db="EMBL/GenBank/DDBJ databases">
        <authorList>
            <person name="Nowell W R."/>
        </authorList>
    </citation>
    <scope>NUCLEOTIDE SEQUENCE</scope>
</reference>
<organism evidence="2 4">
    <name type="scientific">Rotaria sordida</name>
    <dbReference type="NCBI Taxonomy" id="392033"/>
    <lineage>
        <taxon>Eukaryota</taxon>
        <taxon>Metazoa</taxon>
        <taxon>Spiralia</taxon>
        <taxon>Gnathifera</taxon>
        <taxon>Rotifera</taxon>
        <taxon>Eurotatoria</taxon>
        <taxon>Bdelloidea</taxon>
        <taxon>Philodinida</taxon>
        <taxon>Philodinidae</taxon>
        <taxon>Rotaria</taxon>
    </lineage>
</organism>
<dbReference type="CDD" id="cd04301">
    <property type="entry name" value="NAT_SF"/>
    <property type="match status" value="1"/>
</dbReference>